<feature type="region of interest" description="Disordered" evidence="1">
    <location>
        <begin position="21"/>
        <end position="58"/>
    </location>
</feature>
<name>A0A0V1MVS7_9BILA</name>
<dbReference type="Proteomes" id="UP000054843">
    <property type="component" value="Unassembled WGS sequence"/>
</dbReference>
<reference evidence="2 3" key="1">
    <citation type="submission" date="2015-01" db="EMBL/GenBank/DDBJ databases">
        <title>Evolution of Trichinella species and genotypes.</title>
        <authorList>
            <person name="Korhonen P.K."/>
            <person name="Edoardo P."/>
            <person name="Giuseppe L.R."/>
            <person name="Gasser R.B."/>
        </authorList>
    </citation>
    <scope>NUCLEOTIDE SEQUENCE [LARGE SCALE GENOMIC DNA]</scope>
    <source>
        <strain evidence="2">ISS1980</strain>
    </source>
</reference>
<sequence>MGEKIRVEMAHRFSRDRFASGRGGGFRGRHNGDRGFDRSGFRHGGSGHGRWERRRPVNPPRRSRYRLLVENLSSAISWRYSEHGKRRNSVVECRSTLEKQEDRIPVRGAEPMIYNKRGRQSARFGVETVVKYLYLVFFVEFSSQHAHKLDIAEITD</sequence>
<proteinExistence type="predicted"/>
<evidence type="ECO:0000313" key="3">
    <source>
        <dbReference type="Proteomes" id="UP000054843"/>
    </source>
</evidence>
<keyword evidence="3" id="KW-1185">Reference proteome</keyword>
<dbReference type="AlphaFoldDB" id="A0A0V1MVS7"/>
<comment type="caution">
    <text evidence="2">The sequence shown here is derived from an EMBL/GenBank/DDBJ whole genome shotgun (WGS) entry which is preliminary data.</text>
</comment>
<accession>A0A0V1MVS7</accession>
<dbReference type="EMBL" id="JYDO01000035">
    <property type="protein sequence ID" value="KRZ75727.1"/>
    <property type="molecule type" value="Genomic_DNA"/>
</dbReference>
<feature type="compositionally biased region" description="Basic and acidic residues" evidence="1">
    <location>
        <begin position="30"/>
        <end position="40"/>
    </location>
</feature>
<evidence type="ECO:0000256" key="1">
    <source>
        <dbReference type="SAM" id="MobiDB-lite"/>
    </source>
</evidence>
<gene>
    <name evidence="2" type="ORF">T10_3249</name>
</gene>
<protein>
    <submittedName>
        <fullName evidence="2">Uncharacterized protein</fullName>
    </submittedName>
</protein>
<evidence type="ECO:0000313" key="2">
    <source>
        <dbReference type="EMBL" id="KRZ75727.1"/>
    </source>
</evidence>
<organism evidence="2 3">
    <name type="scientific">Trichinella papuae</name>
    <dbReference type="NCBI Taxonomy" id="268474"/>
    <lineage>
        <taxon>Eukaryota</taxon>
        <taxon>Metazoa</taxon>
        <taxon>Ecdysozoa</taxon>
        <taxon>Nematoda</taxon>
        <taxon>Enoplea</taxon>
        <taxon>Dorylaimia</taxon>
        <taxon>Trichinellida</taxon>
        <taxon>Trichinellidae</taxon>
        <taxon>Trichinella</taxon>
    </lineage>
</organism>